<protein>
    <submittedName>
        <fullName evidence="1">Uncharacterized protein</fullName>
    </submittedName>
</protein>
<evidence type="ECO:0000313" key="1">
    <source>
        <dbReference type="EMBL" id="GAF80888.1"/>
    </source>
</evidence>
<dbReference type="EMBL" id="BARS01007280">
    <property type="protein sequence ID" value="GAF80888.1"/>
    <property type="molecule type" value="Genomic_DNA"/>
</dbReference>
<sequence>MINKLYAVTKLYDGYGYRNNDNKYIEPAFRTVVKFCYEIKPNMYITDYFFPEYMELRNDYIYYGFLILSKENVTALEEI</sequence>
<proteinExistence type="predicted"/>
<comment type="caution">
    <text evidence="1">The sequence shown here is derived from an EMBL/GenBank/DDBJ whole genome shotgun (WGS) entry which is preliminary data.</text>
</comment>
<dbReference type="AlphaFoldDB" id="X0SIK8"/>
<accession>X0SIK8</accession>
<name>X0SIK8_9ZZZZ</name>
<reference evidence="1" key="1">
    <citation type="journal article" date="2014" name="Front. Microbiol.">
        <title>High frequency of phylogenetically diverse reductive dehalogenase-homologous genes in deep subseafloor sedimentary metagenomes.</title>
        <authorList>
            <person name="Kawai M."/>
            <person name="Futagami T."/>
            <person name="Toyoda A."/>
            <person name="Takaki Y."/>
            <person name="Nishi S."/>
            <person name="Hori S."/>
            <person name="Arai W."/>
            <person name="Tsubouchi T."/>
            <person name="Morono Y."/>
            <person name="Uchiyama I."/>
            <person name="Ito T."/>
            <person name="Fujiyama A."/>
            <person name="Inagaki F."/>
            <person name="Takami H."/>
        </authorList>
    </citation>
    <scope>NUCLEOTIDE SEQUENCE</scope>
    <source>
        <strain evidence="1">Expedition CK06-06</strain>
    </source>
</reference>
<organism evidence="1">
    <name type="scientific">marine sediment metagenome</name>
    <dbReference type="NCBI Taxonomy" id="412755"/>
    <lineage>
        <taxon>unclassified sequences</taxon>
        <taxon>metagenomes</taxon>
        <taxon>ecological metagenomes</taxon>
    </lineage>
</organism>
<gene>
    <name evidence="1" type="ORF">S01H1_14039</name>
</gene>